<evidence type="ECO:0000313" key="2">
    <source>
        <dbReference type="EMBL" id="OQR91837.1"/>
    </source>
</evidence>
<feature type="region of interest" description="Disordered" evidence="1">
    <location>
        <begin position="355"/>
        <end position="374"/>
    </location>
</feature>
<protein>
    <submittedName>
        <fullName evidence="2">Uncharacterized protein</fullName>
    </submittedName>
</protein>
<comment type="caution">
    <text evidence="2">The sequence shown here is derived from an EMBL/GenBank/DDBJ whole genome shotgun (WGS) entry which is preliminary data.</text>
</comment>
<gene>
    <name evidence="2" type="ORF">ACHHYP_04316</name>
</gene>
<proteinExistence type="predicted"/>
<organism evidence="2 3">
    <name type="scientific">Achlya hypogyna</name>
    <name type="common">Oomycete</name>
    <name type="synonym">Protoachlya hypogyna</name>
    <dbReference type="NCBI Taxonomy" id="1202772"/>
    <lineage>
        <taxon>Eukaryota</taxon>
        <taxon>Sar</taxon>
        <taxon>Stramenopiles</taxon>
        <taxon>Oomycota</taxon>
        <taxon>Saprolegniomycetes</taxon>
        <taxon>Saprolegniales</taxon>
        <taxon>Achlyaceae</taxon>
        <taxon>Achlya</taxon>
    </lineage>
</organism>
<evidence type="ECO:0000313" key="3">
    <source>
        <dbReference type="Proteomes" id="UP000243579"/>
    </source>
</evidence>
<name>A0A1V9Z1N9_ACHHY</name>
<accession>A0A1V9Z1N9</accession>
<dbReference type="InterPro" id="IPR016024">
    <property type="entry name" value="ARM-type_fold"/>
</dbReference>
<dbReference type="OrthoDB" id="77966at2759"/>
<dbReference type="Proteomes" id="UP000243579">
    <property type="component" value="Unassembled WGS sequence"/>
</dbReference>
<dbReference type="STRING" id="1202772.A0A1V9Z1N9"/>
<keyword evidence="3" id="KW-1185">Reference proteome</keyword>
<feature type="region of interest" description="Disordered" evidence="1">
    <location>
        <begin position="260"/>
        <end position="281"/>
    </location>
</feature>
<dbReference type="EMBL" id="JNBR01000498">
    <property type="protein sequence ID" value="OQR91837.1"/>
    <property type="molecule type" value="Genomic_DNA"/>
</dbReference>
<sequence length="5629" mass="618799">MERHPARQNEFQVLRDADSESLEKVAAFKRLTWQSLHVHSAELISDAEPTLLDVMVGSTLRDIRLVLQLVVDMKLKWSKAKPVEFVFLRSQDTRDVVLVSNEATTPLSAILHQGFIIYVKYTPVHKPPRPKTTLKKGRVPSFTTVHRMGKYSTNVDVFIDRDSIAVVLHDIVDASNQRQMKLLHSENDAVHMDVNVHQLSRTLDMSTEMVGVLLTDGRQQQTIALRLLERLQLNLDSSFQLHVTIGEVPETASVIRLRKPPSPRRMPAAERDQVRPAAVTDENEGTFHHVTSVAALKRSSTVSCEAQPVSASQVELSSPSAMATPRSDESLLSAEAPIATNEIPSDVLAVESTETNASKDEGLNRLPATPSAPKRESISMAPMAIELDRALVTSLSYFCTDGAPAVAAAMARDDLLLSFAMMEPCLFSKASRTILQLREAFQRIMLHYLAASAHSLTAAAAVRQYLWRGLHFCLWREVRDDVLSCCRFDTMARFSVLHSKLKSHDLFPGFKEPLESYPPTVTAVLEGLRIALEPHDLGWLQRGSSVWDHVVVLGLHNMKTFRITLKKLGLYCRTKTLPPVHRTYVETRIVSAMTAESTEEATFGTSLLRRLIQAIADASDASWHPGIKITDCFTTASTLKESTGVFLYLTELRDALPTLLPIDGTTKVLEEGRCAEVDEICSIVANSTPTYMFIGDRDAAAECYIALELLKPLPVVYSAAGDAMLQWRHLHELLQLAFSAWLYGSDTAVSTVLGGFSKARIGYGLNMQHVQYVASLGLWSVGDLFKAMSVEKLGVGSGVASDGRFVIVMLRLYGTQWRSPLAPVDGARIDSNFVKFILATTDIGAVLHNGALPLCQLLAVKETHGTLFTTQSHTADGVAAQAVSNPKCVTSYAAVMTLIHTQQVSGHIVVKVLEALNALLHDTAMNEYAVELLKQPNVYSDAGPDGDMILSLVTLMRCPDLPVRIVELAQKALLAVLLHPRLGTPATMIAYGCTLPDAKFGLKLKSPVEVAVEQPIAASLISQGILGHLSRAIDLCMGDAAQTTMAALETLQLRFLSLLATPAGVSWLLQDPIPVSRLVAQCYHSSHAPIVCLQAARAFFTAMLYLASAGSAIPDSDAQENMMQIVIDCILCRAPIDNDFQIEAGRLILCGVATLLPLLPWNRWILAALIPTLQDVTVSQRGSWLDRVIGCAAHASPSPEARRWATVFLTQHQGVARCTCAPTMAPRRRIIVQVAATFVAGVMKNVGYEPTAATALSPRLGSPTCRNRARRKQHAIKLIQQHLRQWLYVKRKSHGYLPVVLCYATCRQCNEAPSFLSSLVLLVCGQNGISRVATPTDVPPKLRLQAFQCLTKLWFSSALVAVAVNDLHVSFLYLTQSLHEDAAWRHVALQGLANLVWFYPNALTFVSWAVAESFWTKSIGSSWLDHVIGKVDGMCRSVCMSATTCAYIETSLRLLVVLSVDGRLANLLTKTFGLVFRLVQQWNDKPKTLESDPTFKRLRERILPMALLMMQNVLLRLATTDNFHFDVPYNELATVLNTGPPSAIQIYALNVVWALALRREGRKGLLSATPLTTAMTKLLQPVEQKQLTFEAWAVLHNCFGAVASLSVDIDAAKFFRSRGLLGSLRENLEAPVAWDEPAHDTEAASLAETFYSTVEALTMRHDVPTRVAKTVRMQERQRAYGVLSALGTSAFKASLMGVQLHRQILRCFNSMLVHDPRDGLNVWLGAFRDASSDAQMLHILCAGLTVHARVDSALCVAVPKVVLDQLVQLAQEPGGAKLQSLALQALGYLSVSAVAAKQRIQTLGILPQLSSLRPSLQLEVVNVVALATKNTSTKSLPPAVNEATLAEVLNALLLQRDRKKIWRPVANGLWSPVILDNEALLKNATIFESTITKCLRRPAELLELCRDALERALPSLFIDLLTEAVEEIPTLAHPTMLRDAHALVVQLSQALLQGLQASLPQCLTTPVVQRLVRILVGCLIVDSPTLTANVVLSLQGAVSTSPDLLAAVLGDDAFLHTVLSILAQPERMKPPAILSTLSLLGDVLASRDNYATVVSHLEAYPKGDTAGYSVVVNAILQHADASLAYRAVALTVLGHLLRAPSFCANFLGAVFQTPENTHRRYLEDTWSHLALRSKWAVFSTRGVMLELCLGAARLLAAMATGSQQYRGPLTAFLLANTSEYDSLGAPLDIAVQTYLDVTESRFAGYSRVARSKLDKCNRSFTCCRDELDPLSQIRVYLTQTLAALAKTETVRHSSTLERFIAAATSTPLEEEPIEAVQAYILCTYEECMCVPAVFRQLVFGSGVFMPPDVVAVVDKPFLYFLGRHLAAPTPEWRRVFARMAASRCWAGSQTTEMKFLLGDVTATCLSPSPAPRLSDDAKDLTHRLACLECGMASGTTMESPRFAGVRLVHELLVTLLDLFASSKLDDSSACIVTFLVQLLQWLHTMHPGCGLLLASSLLRRCVVAIEEVPLCNLPQLLELISHLFRVAPLYKDAFLDHALTNALVHCLTPSAADHLEPVLYFLWDLARHDTSVAGDLVHDTALLRQLFQLLQLPIMYDTTFQCLALRRPNAAQLQAIVAATHVLCVITSAPRDANTVFRVLELQPEAKTPVVASNSCARSVPNDRPILRTILDLMAVTSAPDLLQSLLALTRHLVRANPTGTVTRLCDHGGILVLFDCLFNCAGVVQTLVRDILQLLFDYSGPRAAAPPDLNLRIARNMPRKSVLQTIGHRPTTLERYSMAVTASSEGKRRTALRPGDATLRNLYGEKDATPVVVESVALMVARIAFFGALYPVYGHRLDDMTLGSMTTEVDFVWIEDMLRRLVVFGRLSFAELHRVSRSMTITRVLPGRSVITEPGLYVITTGKVAWHLEATPYAPHVLEKGCMVGLSTCCDGVATEHAVAMSGVVSLVLSRTVLDDTLPPTIAQKLRAGLTSVAGAYAGDKRAAPETYLSRCRGLVVQDEGSVLTSMLMAIASTKETAKINVWLLVHVIHDLRAWHDAPPTRLVQAIVFLAQSILENQPSPPVHRIVLALGQRRGATGAQFFARTWTKPLDELVTHSDVPFCNRLASVLLALVSYNCAAEAACATGQQECRCTLTARRVVVEHLNFHWISALMTLFEEQPVTQRLEYSTIYDLVRRLFAINGYRLAAHLKHLDPPLLLDSFLGDVVSLAEDDSVPAQKLLVTLSRHAYFRNALVRLPDVQNITSEWHHLQRAAVISASDRAVSTLEMLSCLCRATAPAIEPRLLAIFRSLLDDRAIAVVAGSVGSEVSKTQLAALRTLHNLCVACAHFVATDEGIVTAFDAALNRHESLLASIVQLFNTVGAVREETDWLYLQRARLFPHLHASRLLLLAEIVLYSVERKLYAPLETLQLLHTSLDHLDSFLDVPILGCILENARNRLGCIVATVLSAAPLEPEQYHAVSYRVLHIMAAAYERRHEGLLRVLVRLLTQFAAIPWFQTATPVAGTITVGPTAVALIMSITTVPWDSLKHASALCIAVLCDSPPCREVLTQDVYVAKLCDALRHGHVGMQGYVAVLARLCETKAMRQRLLAYPECLPTILDVLPRLKEHESMVAAAYVLWALWRTNRKSGMPTTSNSDTAPSLVMLLQPSVPWFEPTVDRRYRIAAAAAAELMLSATPPVASKIQAVFMQLTSRHLHKVADTSVTHQLLKLINHLLRSDGQRYFVHLQQRRALPIASLLSRGANIRYHVHVCTFVTLLLRLEPSQASRQDLQSIVGGTPALWTVIVRSSPGPLVVLRMLCAICHGHGENVLRTFDHLQACADHLQQASMPESGNGIAIAETVCMLWSLGYRHCPSTARRHGHVMASVLARLLFKLPQWQMDRSLAAVWARVATRVCRTVFQLTAVAPTVTVVQPVEALFPYVASRPQLAIAVAKIGITRATQLAANPPPCPSKIVAHIFEGLASDQRPSRPVYWRWLHTTARYKWPHDGVSEALWATILSRDAGINYMALDAIMRWLCFPTPPVQLLMTALDALLNNLCDHQWWTIVVTGILAATPCLRMSAVACVLANQAKFADLWVTATVDRAAAFFTALGDGIEVPGLQVFFESVARVFLDAVAAEMSVVVAKFVVVLLKSKVVQQLCVPNLGLLYPVLCHHVAQSVRRNRLADTAVYLSVVAEIVHYHGRRRQPRSLLRRFLNTGLIEALESAVLKCTSPAVVELSLRVLGALGRLAPDEFVPLATLPPSKWPALGALLGDHIDVHLATASLSARQYLHSLKSFLVYAPPWLLDVVTTTTQLPVRALRCTDADTQLLTDVLHLVATLLRHHKPARLPNLIALLAPYSEHATDSVSNAALHCVWHLHRSLHLSVDARGQLATRIDKLLSPSEASFGILALLLSEASGTTRNKSWLPMITRHLDDPDGALATLVTRTKYLLRLSYVYPDLVASRPQVCMQLIRTLKYPCSKAAAYALEALGALVKLSPEVAAMAWISQHRVVPYLYQHLLYGMAFFPVNRLGVDSVRKAESDLRDLCLNHALVVTRRLLQYLPDAVKPCRLDDLFGLLLNLAHYGPPAVQAQAVCTATKLVQARACPCALLDGSDRILELLLRCLQADYLMVDGLHLVAELTTTRRNQACIVDSIAIVNRIFAVLQLEPSHAAVVWNIVSKLAASGLRAPFLMGAIVHAHETIDLQTGDIAVHRSIASTVAELVQDPDCVTGAVRLQPWLLGLARDRAVDTSLLRVQMQLMVLGAASEDTATFSSVLACLEPIAAANHAPDYKFANELQSVIRTLLQLVHKFYCLSAQAHPLGFQVKLDRSKKRWFIWQHQWVVCRGAVVTTSHLYDALFRVMDHVICHPDVGSTCRTFLFKSLGTIAADAAAGSFLVANGTTRAFFMRHTPAASAADCAALLHILWVCAQRRVLVARFSSTRQGGPSLLALLCAATTGCVRRSPTASPPTSFLVTLALLCENKRFLASRPLLLSADAPTWGVMSLLLCVLVFDLRTPSAHAALAAKVFARLCSVHNVGALQHAFERAVADLGSVGVTKMQVAHAMLHAVYLTNVEFDMHMRVLVRIVHSVLVRMAAVGRIDKGVPALLHDYGLANLFLCSKGLLGEFEHTGRHDWASRAQWIQAMKEELVKFALDGYDALYVAFEKANYNPQLNVAIESTKHAARSLQTLHYVLHLLHEALVLLVPESATGIQRFCHHLELVGEWIIICLQNPETDVGFFTHQIEDLCQYMSRLLKLHQSHILPPSPMHCIDDVYPVRLSISHAHIHSWVWALLGTRPYVRLGVGAKHAYCGCHVGNAVPCRYPLLRHRCGNYIADDGSLCVSSDDALQSLDVQVWMYLPWSPLDICIGRTSVGFPLVPGTHPIEFYPEQRDKMRFDIVQPYGEVHVVVTAIDGETPATTDFPFSTCGSKTLRSVAVRGLLWCLECVRKAWRRLVSPTRPIHVGEASSHHHIGSTRCGLTDVASSIVSLLGKIQTILERCTSKDKLIGAYEKQVAYDECKMLMEELFGPDEGSFSAMEPCLLAALGNPEHQHVWDRVEDAITSVVNLYMPRGIEHFKTHLHVHVAAEPLPGGVSAGRKPLLQEVSSGIMGGNFFAVAPAAPAPTLFQRSTLGRHGTIAPADAERDGIRIIADTCKRRRRGDWQQTVLPHISMFTLTEGRSPQWYNVR</sequence>
<dbReference type="InterPro" id="IPR018490">
    <property type="entry name" value="cNMP-bd_dom_sf"/>
</dbReference>
<dbReference type="SUPFAM" id="SSF48371">
    <property type="entry name" value="ARM repeat"/>
    <property type="match status" value="4"/>
</dbReference>
<evidence type="ECO:0000256" key="1">
    <source>
        <dbReference type="SAM" id="MobiDB-lite"/>
    </source>
</evidence>
<dbReference type="SUPFAM" id="SSF51206">
    <property type="entry name" value="cAMP-binding domain-like"/>
    <property type="match status" value="1"/>
</dbReference>
<reference evidence="2 3" key="1">
    <citation type="journal article" date="2014" name="Genome Biol. Evol.">
        <title>The secreted proteins of Achlya hypogyna and Thraustotheca clavata identify the ancestral oomycete secretome and reveal gene acquisitions by horizontal gene transfer.</title>
        <authorList>
            <person name="Misner I."/>
            <person name="Blouin N."/>
            <person name="Leonard G."/>
            <person name="Richards T.A."/>
            <person name="Lane C.E."/>
        </authorList>
    </citation>
    <scope>NUCLEOTIDE SEQUENCE [LARGE SCALE GENOMIC DNA]</scope>
    <source>
        <strain evidence="2 3">ATCC 48635</strain>
    </source>
</reference>